<dbReference type="GO" id="GO:0000150">
    <property type="term" value="F:DNA strand exchange activity"/>
    <property type="evidence" value="ECO:0007669"/>
    <property type="project" value="InterPro"/>
</dbReference>
<dbReference type="InterPro" id="IPR036162">
    <property type="entry name" value="Resolvase-like_N_sf"/>
</dbReference>
<dbReference type="CDD" id="cd00338">
    <property type="entry name" value="Ser_Recombinase"/>
    <property type="match status" value="1"/>
</dbReference>
<dbReference type="AlphaFoldDB" id="A0A2T1HM02"/>
<dbReference type="Pfam" id="PF20552">
    <property type="entry name" value="HTH_62"/>
    <property type="match status" value="1"/>
</dbReference>
<dbReference type="PANTHER" id="PTHR30461">
    <property type="entry name" value="DNA-INVERTASE FROM LAMBDOID PROPHAGE"/>
    <property type="match status" value="1"/>
</dbReference>
<proteinExistence type="predicted"/>
<dbReference type="PROSITE" id="PS51736">
    <property type="entry name" value="RECOMBINASES_3"/>
    <property type="match status" value="1"/>
</dbReference>
<evidence type="ECO:0000313" key="4">
    <source>
        <dbReference type="EMBL" id="PSC02685.1"/>
    </source>
</evidence>
<dbReference type="RefSeq" id="WP_106340319.1">
    <property type="nucleotide sequence ID" value="NZ_PVZS01000041.1"/>
</dbReference>
<dbReference type="SUPFAM" id="SSF53041">
    <property type="entry name" value="Resolvase-like"/>
    <property type="match status" value="1"/>
</dbReference>
<reference evidence="5" key="1">
    <citation type="submission" date="2018-03" db="EMBL/GenBank/DDBJ databases">
        <authorList>
            <person name="Sun L."/>
            <person name="Liu H."/>
            <person name="Chen W."/>
            <person name="Huang K."/>
            <person name="Liu W."/>
            <person name="Gao X."/>
        </authorList>
    </citation>
    <scope>NUCLEOTIDE SEQUENCE [LARGE SCALE GENOMIC DNA]</scope>
    <source>
        <strain evidence="5">SH9</strain>
    </source>
</reference>
<dbReference type="Pfam" id="PF00239">
    <property type="entry name" value="Resolvase"/>
    <property type="match status" value="1"/>
</dbReference>
<evidence type="ECO:0000259" key="3">
    <source>
        <dbReference type="PROSITE" id="PS51736"/>
    </source>
</evidence>
<dbReference type="InterPro" id="IPR006119">
    <property type="entry name" value="Resolv_N"/>
</dbReference>
<keyword evidence="5" id="KW-1185">Reference proteome</keyword>
<dbReference type="Proteomes" id="UP000239772">
    <property type="component" value="Unassembled WGS sequence"/>
</dbReference>
<keyword evidence="2" id="KW-0233">DNA recombination</keyword>
<dbReference type="OrthoDB" id="2290206at2"/>
<dbReference type="EMBL" id="PVZS01000041">
    <property type="protein sequence ID" value="PSC02685.1"/>
    <property type="molecule type" value="Genomic_DNA"/>
</dbReference>
<comment type="caution">
    <text evidence="4">The sequence shown here is derived from an EMBL/GenBank/DDBJ whole genome shotgun (WGS) entry which is preliminary data.</text>
</comment>
<gene>
    <name evidence="4" type="ORF">SLNSH_22750</name>
</gene>
<feature type="domain" description="Resolvase/invertase-type recombinase catalytic" evidence="3">
    <location>
        <begin position="5"/>
        <end position="141"/>
    </location>
</feature>
<name>A0A2T1HM02_9HYPH</name>
<dbReference type="SMART" id="SM00857">
    <property type="entry name" value="Resolvase"/>
    <property type="match status" value="1"/>
</dbReference>
<dbReference type="InterPro" id="IPR046789">
    <property type="entry name" value="HTH_62"/>
</dbReference>
<evidence type="ECO:0000256" key="2">
    <source>
        <dbReference type="ARBA" id="ARBA00023172"/>
    </source>
</evidence>
<organism evidence="4 5">
    <name type="scientific">Alsobacter soli</name>
    <dbReference type="NCBI Taxonomy" id="2109933"/>
    <lineage>
        <taxon>Bacteria</taxon>
        <taxon>Pseudomonadati</taxon>
        <taxon>Pseudomonadota</taxon>
        <taxon>Alphaproteobacteria</taxon>
        <taxon>Hyphomicrobiales</taxon>
        <taxon>Alsobacteraceae</taxon>
        <taxon>Alsobacter</taxon>
    </lineage>
</organism>
<dbReference type="GO" id="GO:0003677">
    <property type="term" value="F:DNA binding"/>
    <property type="evidence" value="ECO:0007669"/>
    <property type="project" value="UniProtKB-KW"/>
</dbReference>
<dbReference type="PANTHER" id="PTHR30461:SF2">
    <property type="entry name" value="SERINE RECOMBINASE PINE-RELATED"/>
    <property type="match status" value="1"/>
</dbReference>
<protein>
    <submittedName>
        <fullName evidence="4">Resolvase</fullName>
    </submittedName>
</protein>
<evidence type="ECO:0000256" key="1">
    <source>
        <dbReference type="ARBA" id="ARBA00023125"/>
    </source>
</evidence>
<evidence type="ECO:0000313" key="5">
    <source>
        <dbReference type="Proteomes" id="UP000239772"/>
    </source>
</evidence>
<dbReference type="Gene3D" id="3.40.50.1390">
    <property type="entry name" value="Resolvase, N-terminal catalytic domain"/>
    <property type="match status" value="1"/>
</dbReference>
<accession>A0A2T1HM02</accession>
<dbReference type="InterPro" id="IPR050639">
    <property type="entry name" value="SSR_resolvase"/>
</dbReference>
<sequence>MSSGRFVAYYRVSTQEQGRSGLGLEAQRDAVMRHLNGGAWTLDAEFVEIESGKRSDRPKLAEAIKLCRKRKATLIIAKLDRLSRNVAFIANLMESRVNFLAVDNPNANPLHIHILAAVAQHEREMISTRTKAALAAAKERRRRDNLPPLGNRTNLPEARALANAARSAKADQHAANVLPVIQQIQSTGATTLRAIAGALNARGIKTPRGGEWHAKQVQLVMQRQA</sequence>
<keyword evidence="1" id="KW-0238">DNA-binding</keyword>